<protein>
    <submittedName>
        <fullName evidence="8">Aldo/keto reductase</fullName>
    </submittedName>
</protein>
<dbReference type="InterPro" id="IPR023210">
    <property type="entry name" value="NADP_OxRdtase_dom"/>
</dbReference>
<dbReference type="PROSITE" id="PS00062">
    <property type="entry name" value="ALDOKETO_REDUCTASE_2"/>
    <property type="match status" value="1"/>
</dbReference>
<dbReference type="Proteomes" id="UP000620591">
    <property type="component" value="Unassembled WGS sequence"/>
</dbReference>
<comment type="caution">
    <text evidence="8">The sequence shown here is derived from an EMBL/GenBank/DDBJ whole genome shotgun (WGS) entry which is preliminary data.</text>
</comment>
<comment type="similarity">
    <text evidence="1">Belongs to the aldo/keto reductase family.</text>
</comment>
<dbReference type="PIRSF" id="PIRSF000097">
    <property type="entry name" value="AKR"/>
    <property type="match status" value="1"/>
</dbReference>
<evidence type="ECO:0000313" key="8">
    <source>
        <dbReference type="EMBL" id="MBC9225545.1"/>
    </source>
</evidence>
<evidence type="ECO:0000256" key="4">
    <source>
        <dbReference type="PIRSR" id="PIRSR000097-1"/>
    </source>
</evidence>
<keyword evidence="2" id="KW-0521">NADP</keyword>
<reference evidence="8" key="1">
    <citation type="submission" date="2020-09" db="EMBL/GenBank/DDBJ databases">
        <title>Novel species in genus Aeromicrobium.</title>
        <authorList>
            <person name="Zhang G."/>
        </authorList>
    </citation>
    <scope>NUCLEOTIDE SEQUENCE</scope>
    <source>
        <strain evidence="8">Zg-636</strain>
    </source>
</reference>
<feature type="site" description="Lowers pKa of active site Tyr" evidence="6">
    <location>
        <position position="75"/>
    </location>
</feature>
<proteinExistence type="inferred from homology"/>
<sequence length="279" mass="30767">MTVPTLTLNNGVQIPQFGYGTWQVPPETAQDRVAEALDIGYRHIDTAQMYGNEEGVGAAIAASGLARDEVFVTTKLNNNRHDPERVGPALDESLDKLGLERVDLFLIHWPLPMIDIDFVDTWRAMEEAYAAGKARAIGVSNFQPSHLRRVVQEATVVPAVNQIEIHPYFTQDELRAVNSELGIATEAWSPLAQGQVFDDAALEAIARSTGRSVSQVVLRWHLQRGDIVFPKASSVERLKQNFDLFDFELSDADMGAISALDAGRRIGADPDEMSWVPEG</sequence>
<evidence type="ECO:0000256" key="2">
    <source>
        <dbReference type="ARBA" id="ARBA00022857"/>
    </source>
</evidence>
<organism evidence="8 9">
    <name type="scientific">Aeromicrobium senzhongii</name>
    <dbReference type="NCBI Taxonomy" id="2663859"/>
    <lineage>
        <taxon>Bacteria</taxon>
        <taxon>Bacillati</taxon>
        <taxon>Actinomycetota</taxon>
        <taxon>Actinomycetes</taxon>
        <taxon>Propionibacteriales</taxon>
        <taxon>Nocardioidaceae</taxon>
        <taxon>Aeromicrobium</taxon>
    </lineage>
</organism>
<name>A0A8I0EUY5_9ACTN</name>
<dbReference type="PANTHER" id="PTHR43827">
    <property type="entry name" value="2,5-DIKETO-D-GLUCONIC ACID REDUCTASE"/>
    <property type="match status" value="1"/>
</dbReference>
<dbReference type="PANTHER" id="PTHR43827:SF3">
    <property type="entry name" value="NADP-DEPENDENT OXIDOREDUCTASE DOMAIN-CONTAINING PROTEIN"/>
    <property type="match status" value="1"/>
</dbReference>
<dbReference type="Pfam" id="PF00248">
    <property type="entry name" value="Aldo_ket_red"/>
    <property type="match status" value="1"/>
</dbReference>
<feature type="domain" description="NADP-dependent oxidoreductase" evidence="7">
    <location>
        <begin position="17"/>
        <end position="261"/>
    </location>
</feature>
<evidence type="ECO:0000256" key="6">
    <source>
        <dbReference type="PIRSR" id="PIRSR000097-3"/>
    </source>
</evidence>
<gene>
    <name evidence="8" type="ORF">IBG24_04345</name>
</gene>
<dbReference type="PROSITE" id="PS00798">
    <property type="entry name" value="ALDOKETO_REDUCTASE_1"/>
    <property type="match status" value="1"/>
</dbReference>
<dbReference type="RefSeq" id="WP_187768712.1">
    <property type="nucleotide sequence ID" value="NZ_JACTVM010000001.1"/>
</dbReference>
<dbReference type="PRINTS" id="PR00069">
    <property type="entry name" value="ALDKETRDTASE"/>
</dbReference>
<dbReference type="InterPro" id="IPR036812">
    <property type="entry name" value="NAD(P)_OxRdtase_dom_sf"/>
</dbReference>
<feature type="active site" description="Proton donor" evidence="4">
    <location>
        <position position="50"/>
    </location>
</feature>
<feature type="binding site" evidence="5">
    <location>
        <position position="108"/>
    </location>
    <ligand>
        <name>substrate</name>
    </ligand>
</feature>
<evidence type="ECO:0000256" key="3">
    <source>
        <dbReference type="ARBA" id="ARBA00023002"/>
    </source>
</evidence>
<evidence type="ECO:0000259" key="7">
    <source>
        <dbReference type="Pfam" id="PF00248"/>
    </source>
</evidence>
<dbReference type="GO" id="GO:0016616">
    <property type="term" value="F:oxidoreductase activity, acting on the CH-OH group of donors, NAD or NADP as acceptor"/>
    <property type="evidence" value="ECO:0007669"/>
    <property type="project" value="UniProtKB-ARBA"/>
</dbReference>
<accession>A0A8I0EUY5</accession>
<keyword evidence="3" id="KW-0560">Oxidoreductase</keyword>
<dbReference type="InterPro" id="IPR020471">
    <property type="entry name" value="AKR"/>
</dbReference>
<evidence type="ECO:0000313" key="9">
    <source>
        <dbReference type="Proteomes" id="UP000620591"/>
    </source>
</evidence>
<dbReference type="AlphaFoldDB" id="A0A8I0EUY5"/>
<evidence type="ECO:0000256" key="1">
    <source>
        <dbReference type="ARBA" id="ARBA00007905"/>
    </source>
</evidence>
<dbReference type="EMBL" id="JACTVM010000001">
    <property type="protein sequence ID" value="MBC9225545.1"/>
    <property type="molecule type" value="Genomic_DNA"/>
</dbReference>
<dbReference type="Gene3D" id="3.20.20.100">
    <property type="entry name" value="NADP-dependent oxidoreductase domain"/>
    <property type="match status" value="1"/>
</dbReference>
<dbReference type="InterPro" id="IPR018170">
    <property type="entry name" value="Aldo/ket_reductase_CS"/>
</dbReference>
<dbReference type="FunFam" id="3.20.20.100:FF:000015">
    <property type="entry name" value="Oxidoreductase, aldo/keto reductase family"/>
    <property type="match status" value="1"/>
</dbReference>
<dbReference type="SUPFAM" id="SSF51430">
    <property type="entry name" value="NAD(P)-linked oxidoreductase"/>
    <property type="match status" value="1"/>
</dbReference>
<evidence type="ECO:0000256" key="5">
    <source>
        <dbReference type="PIRSR" id="PIRSR000097-2"/>
    </source>
</evidence>